<dbReference type="PROSITE" id="PS51071">
    <property type="entry name" value="HTH_RPIR"/>
    <property type="match status" value="1"/>
</dbReference>
<dbReference type="PANTHER" id="PTHR30514:SF21">
    <property type="entry name" value="RPIR-FAMILY TRANSCRIPTIONAL REGULATOR"/>
    <property type="match status" value="1"/>
</dbReference>
<evidence type="ECO:0000259" key="5">
    <source>
        <dbReference type="PROSITE" id="PS51464"/>
    </source>
</evidence>
<dbReference type="InterPro" id="IPR009057">
    <property type="entry name" value="Homeodomain-like_sf"/>
</dbReference>
<evidence type="ECO:0000259" key="4">
    <source>
        <dbReference type="PROSITE" id="PS51071"/>
    </source>
</evidence>
<accession>A0A1M7YY83</accession>
<keyword evidence="7" id="KW-1185">Reference proteome</keyword>
<dbReference type="Pfam" id="PF01418">
    <property type="entry name" value="HTH_6"/>
    <property type="match status" value="1"/>
</dbReference>
<keyword evidence="1" id="KW-0805">Transcription regulation</keyword>
<evidence type="ECO:0000313" key="6">
    <source>
        <dbReference type="EMBL" id="SHO57513.1"/>
    </source>
</evidence>
<evidence type="ECO:0000256" key="1">
    <source>
        <dbReference type="ARBA" id="ARBA00023015"/>
    </source>
</evidence>
<dbReference type="GO" id="GO:0097367">
    <property type="term" value="F:carbohydrate derivative binding"/>
    <property type="evidence" value="ECO:0007669"/>
    <property type="project" value="InterPro"/>
</dbReference>
<dbReference type="InterPro" id="IPR036388">
    <property type="entry name" value="WH-like_DNA-bd_sf"/>
</dbReference>
<evidence type="ECO:0000256" key="2">
    <source>
        <dbReference type="ARBA" id="ARBA00023125"/>
    </source>
</evidence>
<proteinExistence type="predicted"/>
<dbReference type="InterPro" id="IPR046348">
    <property type="entry name" value="SIS_dom_sf"/>
</dbReference>
<dbReference type="Gene3D" id="3.40.50.10490">
    <property type="entry name" value="Glucose-6-phosphate isomerase like protein, domain 1"/>
    <property type="match status" value="1"/>
</dbReference>
<dbReference type="Gene3D" id="1.10.10.10">
    <property type="entry name" value="Winged helix-like DNA-binding domain superfamily/Winged helix DNA-binding domain"/>
    <property type="match status" value="1"/>
</dbReference>
<dbReference type="GO" id="GO:0003700">
    <property type="term" value="F:DNA-binding transcription factor activity"/>
    <property type="evidence" value="ECO:0007669"/>
    <property type="project" value="InterPro"/>
</dbReference>
<evidence type="ECO:0000313" key="7">
    <source>
        <dbReference type="Proteomes" id="UP000184600"/>
    </source>
</evidence>
<dbReference type="CDD" id="cd05013">
    <property type="entry name" value="SIS_RpiR"/>
    <property type="match status" value="1"/>
</dbReference>
<dbReference type="PROSITE" id="PS51464">
    <property type="entry name" value="SIS"/>
    <property type="match status" value="1"/>
</dbReference>
<feature type="domain" description="HTH rpiR-type" evidence="4">
    <location>
        <begin position="45"/>
        <end position="118"/>
    </location>
</feature>
<sequence length="309" mass="35059">MPKKPASSGCLGIVIALFTGGGSEQTTVLSVAKSSEKVQKKRMNNDLQMMIAYARVKFTRKEHQIADYLLANPVPDKIEQLAKQIDVSASSLTRFTKKLGFSSFKEFYYRYQQQLNEKTPVTADDQHSALHHEYVNILHQVYELLDGETAEKLSQEIHSRPGFHVYGAGFSTLAAQDLKLRFRRLGKFVDIIADVDSMDMYGPLLQSGDLLLVISLNGRNERLVKYLHTLKERGVILVCMTSNKKSRMAVLADYVLLTSSLQGEESTGMISAQLPLLMAIDFLYCHYITRYRDSIETWMETEKNYLLPK</sequence>
<protein>
    <submittedName>
        <fullName evidence="6">HTH-type transcriptional regulator MurR</fullName>
    </submittedName>
</protein>
<dbReference type="STRING" id="1117707.VQ7734_03283"/>
<dbReference type="SUPFAM" id="SSF53697">
    <property type="entry name" value="SIS domain"/>
    <property type="match status" value="1"/>
</dbReference>
<feature type="domain" description="SIS" evidence="5">
    <location>
        <begin position="153"/>
        <end position="290"/>
    </location>
</feature>
<dbReference type="InterPro" id="IPR035472">
    <property type="entry name" value="RpiR-like_SIS"/>
</dbReference>
<keyword evidence="2" id="KW-0238">DNA-binding</keyword>
<dbReference type="Pfam" id="PF01380">
    <property type="entry name" value="SIS"/>
    <property type="match status" value="1"/>
</dbReference>
<dbReference type="PANTHER" id="PTHR30514">
    <property type="entry name" value="GLUCOKINASE"/>
    <property type="match status" value="1"/>
</dbReference>
<dbReference type="GO" id="GO:1901135">
    <property type="term" value="P:carbohydrate derivative metabolic process"/>
    <property type="evidence" value="ECO:0007669"/>
    <property type="project" value="InterPro"/>
</dbReference>
<keyword evidence="3" id="KW-0804">Transcription</keyword>
<dbReference type="InterPro" id="IPR000281">
    <property type="entry name" value="HTH_RpiR"/>
</dbReference>
<organism evidence="6 7">
    <name type="scientific">Vibrio quintilis</name>
    <dbReference type="NCBI Taxonomy" id="1117707"/>
    <lineage>
        <taxon>Bacteria</taxon>
        <taxon>Pseudomonadati</taxon>
        <taxon>Pseudomonadota</taxon>
        <taxon>Gammaproteobacteria</taxon>
        <taxon>Vibrionales</taxon>
        <taxon>Vibrionaceae</taxon>
        <taxon>Vibrio</taxon>
    </lineage>
</organism>
<evidence type="ECO:0000256" key="3">
    <source>
        <dbReference type="ARBA" id="ARBA00023163"/>
    </source>
</evidence>
<dbReference type="SUPFAM" id="SSF46689">
    <property type="entry name" value="Homeodomain-like"/>
    <property type="match status" value="1"/>
</dbReference>
<name>A0A1M7YY83_9VIBR</name>
<dbReference type="GO" id="GO:0003677">
    <property type="term" value="F:DNA binding"/>
    <property type="evidence" value="ECO:0007669"/>
    <property type="project" value="UniProtKB-KW"/>
</dbReference>
<reference evidence="7" key="1">
    <citation type="submission" date="2016-12" db="EMBL/GenBank/DDBJ databases">
        <authorList>
            <person name="Rodrigo-Torres L."/>
            <person name="Arahal R.D."/>
            <person name="Lucena T."/>
        </authorList>
    </citation>
    <scope>NUCLEOTIDE SEQUENCE [LARGE SCALE GENOMIC DNA]</scope>
</reference>
<dbReference type="InterPro" id="IPR047640">
    <property type="entry name" value="RpiR-like"/>
</dbReference>
<dbReference type="AlphaFoldDB" id="A0A1M7YY83"/>
<dbReference type="EMBL" id="FRFG01000042">
    <property type="protein sequence ID" value="SHO57513.1"/>
    <property type="molecule type" value="Genomic_DNA"/>
</dbReference>
<dbReference type="Proteomes" id="UP000184600">
    <property type="component" value="Unassembled WGS sequence"/>
</dbReference>
<gene>
    <name evidence="6" type="primary">murR</name>
    <name evidence="6" type="ORF">VQ7734_03283</name>
</gene>
<dbReference type="InterPro" id="IPR001347">
    <property type="entry name" value="SIS_dom"/>
</dbReference>